<protein>
    <submittedName>
        <fullName evidence="1">Uncharacterized protein</fullName>
    </submittedName>
</protein>
<organism evidence="1 2">
    <name type="scientific">Streptomyces shaanxiensis</name>
    <dbReference type="NCBI Taxonomy" id="653357"/>
    <lineage>
        <taxon>Bacteria</taxon>
        <taxon>Bacillati</taxon>
        <taxon>Actinomycetota</taxon>
        <taxon>Actinomycetes</taxon>
        <taxon>Kitasatosporales</taxon>
        <taxon>Streptomycetaceae</taxon>
        <taxon>Streptomyces</taxon>
    </lineage>
</organism>
<reference evidence="2" key="1">
    <citation type="journal article" date="2019" name="Int. J. Syst. Evol. Microbiol.">
        <title>The Global Catalogue of Microorganisms (GCM) 10K type strain sequencing project: providing services to taxonomists for standard genome sequencing and annotation.</title>
        <authorList>
            <consortium name="The Broad Institute Genomics Platform"/>
            <consortium name="The Broad Institute Genome Sequencing Center for Infectious Disease"/>
            <person name="Wu L."/>
            <person name="Ma J."/>
        </authorList>
    </citation>
    <scope>NUCLEOTIDE SEQUENCE [LARGE SCALE GENOMIC DNA]</scope>
    <source>
        <strain evidence="2">JCM 16925</strain>
    </source>
</reference>
<dbReference type="Proteomes" id="UP001499984">
    <property type="component" value="Unassembled WGS sequence"/>
</dbReference>
<evidence type="ECO:0000313" key="2">
    <source>
        <dbReference type="Proteomes" id="UP001499984"/>
    </source>
</evidence>
<keyword evidence="2" id="KW-1185">Reference proteome</keyword>
<accession>A0ABP7VUG7</accession>
<sequence>MATVRRSLPVEAQHPVFRGVFEDWHAKSGALSARPDAPVVPDGSRRGRIAWRWPSKPE</sequence>
<gene>
    <name evidence="1" type="ORF">GCM10022233_60530</name>
</gene>
<proteinExistence type="predicted"/>
<evidence type="ECO:0000313" key="1">
    <source>
        <dbReference type="EMBL" id="GAA4074493.1"/>
    </source>
</evidence>
<comment type="caution">
    <text evidence="1">The sequence shown here is derived from an EMBL/GenBank/DDBJ whole genome shotgun (WGS) entry which is preliminary data.</text>
</comment>
<dbReference type="EMBL" id="BAAAZY010000017">
    <property type="protein sequence ID" value="GAA4074493.1"/>
    <property type="molecule type" value="Genomic_DNA"/>
</dbReference>
<name>A0ABP7VUG7_9ACTN</name>
<dbReference type="RefSeq" id="WP_345017355.1">
    <property type="nucleotide sequence ID" value="NZ_BAAAZY010000017.1"/>
</dbReference>